<accession>A0A1B1UDQ0</accession>
<evidence type="ECO:0000256" key="3">
    <source>
        <dbReference type="ARBA" id="ARBA00022448"/>
    </source>
</evidence>
<dbReference type="AlphaFoldDB" id="A0A1B1UDQ0"/>
<evidence type="ECO:0000256" key="14">
    <source>
        <dbReference type="ARBA" id="ARBA00031399"/>
    </source>
</evidence>
<dbReference type="PROSITE" id="PS00078">
    <property type="entry name" value="COX2"/>
    <property type="match status" value="1"/>
</dbReference>
<gene>
    <name evidence="20" type="ORF">LMTR13_12665</name>
</gene>
<dbReference type="CDD" id="cd04213">
    <property type="entry name" value="CuRO_CcO_Caa3_II"/>
    <property type="match status" value="1"/>
</dbReference>
<keyword evidence="4 16" id="KW-0349">Heme</keyword>
<dbReference type="GO" id="GO:0016491">
    <property type="term" value="F:oxidoreductase activity"/>
    <property type="evidence" value="ECO:0007669"/>
    <property type="project" value="InterPro"/>
</dbReference>
<proteinExistence type="inferred from homology"/>
<evidence type="ECO:0000256" key="10">
    <source>
        <dbReference type="ARBA" id="ARBA00023004"/>
    </source>
</evidence>
<comment type="catalytic activity">
    <reaction evidence="15">
        <text>4 Fe(II)-[cytochrome c] + O2 + 8 H(+)(in) = 4 Fe(III)-[cytochrome c] + 2 H2O + 4 H(+)(out)</text>
        <dbReference type="Rhea" id="RHEA:11436"/>
        <dbReference type="Rhea" id="RHEA-COMP:10350"/>
        <dbReference type="Rhea" id="RHEA-COMP:14399"/>
        <dbReference type="ChEBI" id="CHEBI:15377"/>
        <dbReference type="ChEBI" id="CHEBI:15378"/>
        <dbReference type="ChEBI" id="CHEBI:15379"/>
        <dbReference type="ChEBI" id="CHEBI:29033"/>
        <dbReference type="ChEBI" id="CHEBI:29034"/>
        <dbReference type="EC" id="7.1.1.9"/>
    </reaction>
</comment>
<dbReference type="InterPro" id="IPR045187">
    <property type="entry name" value="CcO_II"/>
</dbReference>
<evidence type="ECO:0000256" key="6">
    <source>
        <dbReference type="ARBA" id="ARBA00022692"/>
    </source>
</evidence>
<dbReference type="SUPFAM" id="SSF49503">
    <property type="entry name" value="Cupredoxins"/>
    <property type="match status" value="1"/>
</dbReference>
<evidence type="ECO:0000256" key="15">
    <source>
        <dbReference type="ARBA" id="ARBA00047816"/>
    </source>
</evidence>
<dbReference type="PANTHER" id="PTHR22888">
    <property type="entry name" value="CYTOCHROME C OXIDASE, SUBUNIT II"/>
    <property type="match status" value="1"/>
</dbReference>
<reference evidence="20 21" key="1">
    <citation type="submission" date="2016-07" db="EMBL/GenBank/DDBJ databases">
        <title>Complete genome sequence of Bradyrhizobium icense LMTR 13T, a potential inoculant strain isolated from lima bean (Phaseolus lunatus) in Peru.</title>
        <authorList>
            <person name="Ormeno-Orrillo E."/>
            <person name="Duran D."/>
            <person name="Rogel M.A."/>
            <person name="Rey L."/>
            <person name="Imperial J."/>
            <person name="Ruiz-Argueso T."/>
            <person name="Martinez-Romero E."/>
        </authorList>
    </citation>
    <scope>NUCLEOTIDE SEQUENCE [LARGE SCALE GENOMIC DNA]</scope>
    <source>
        <strain evidence="20 21">LMTR 13</strain>
    </source>
</reference>
<name>A0A1B1UDQ0_9BRAD</name>
<feature type="domain" description="Cytochrome c" evidence="19">
    <location>
        <begin position="216"/>
        <end position="308"/>
    </location>
</feature>
<evidence type="ECO:0000313" key="20">
    <source>
        <dbReference type="EMBL" id="ANW00897.1"/>
    </source>
</evidence>
<evidence type="ECO:0000256" key="16">
    <source>
        <dbReference type="PROSITE-ProRule" id="PRU00433"/>
    </source>
</evidence>
<dbReference type="Pfam" id="PF00034">
    <property type="entry name" value="Cytochrom_C"/>
    <property type="match status" value="1"/>
</dbReference>
<keyword evidence="8" id="KW-0249">Electron transport</keyword>
<evidence type="ECO:0000256" key="2">
    <source>
        <dbReference type="ARBA" id="ARBA00007866"/>
    </source>
</evidence>
<keyword evidence="11" id="KW-0186">Copper</keyword>
<dbReference type="Pfam" id="PF00116">
    <property type="entry name" value="COX2"/>
    <property type="match status" value="1"/>
</dbReference>
<dbReference type="PANTHER" id="PTHR22888:SF9">
    <property type="entry name" value="CYTOCHROME C OXIDASE SUBUNIT 2"/>
    <property type="match status" value="1"/>
</dbReference>
<dbReference type="PROSITE" id="PS51007">
    <property type="entry name" value="CYTC"/>
    <property type="match status" value="1"/>
</dbReference>
<organism evidence="20 21">
    <name type="scientific">Bradyrhizobium icense</name>
    <dbReference type="NCBI Taxonomy" id="1274631"/>
    <lineage>
        <taxon>Bacteria</taxon>
        <taxon>Pseudomonadati</taxon>
        <taxon>Pseudomonadota</taxon>
        <taxon>Alphaproteobacteria</taxon>
        <taxon>Hyphomicrobiales</taxon>
        <taxon>Nitrobacteraceae</taxon>
        <taxon>Bradyrhizobium</taxon>
    </lineage>
</organism>
<evidence type="ECO:0000259" key="19">
    <source>
        <dbReference type="PROSITE" id="PS51007"/>
    </source>
</evidence>
<keyword evidence="10 16" id="KW-0408">Iron</keyword>
<feature type="transmembrane region" description="Helical" evidence="17">
    <location>
        <begin position="20"/>
        <end position="44"/>
    </location>
</feature>
<evidence type="ECO:0000256" key="8">
    <source>
        <dbReference type="ARBA" id="ARBA00022982"/>
    </source>
</evidence>
<dbReference type="NCBIfam" id="TIGR02866">
    <property type="entry name" value="CoxB"/>
    <property type="match status" value="1"/>
</dbReference>
<keyword evidence="5" id="KW-0679">Respiratory chain</keyword>
<dbReference type="Proteomes" id="UP000092839">
    <property type="component" value="Chromosome"/>
</dbReference>
<evidence type="ECO:0000259" key="18">
    <source>
        <dbReference type="PROSITE" id="PS50857"/>
    </source>
</evidence>
<dbReference type="KEGG" id="bic:LMTR13_12665"/>
<evidence type="ECO:0000256" key="4">
    <source>
        <dbReference type="ARBA" id="ARBA00022617"/>
    </source>
</evidence>
<dbReference type="InterPro" id="IPR008972">
    <property type="entry name" value="Cupredoxin"/>
</dbReference>
<dbReference type="InterPro" id="IPR009056">
    <property type="entry name" value="Cyt_c-like_dom"/>
</dbReference>
<evidence type="ECO:0000256" key="9">
    <source>
        <dbReference type="ARBA" id="ARBA00022989"/>
    </source>
</evidence>
<evidence type="ECO:0000256" key="17">
    <source>
        <dbReference type="SAM" id="Phobius"/>
    </source>
</evidence>
<dbReference type="InterPro" id="IPR001505">
    <property type="entry name" value="Copper_CuA"/>
</dbReference>
<dbReference type="Gene3D" id="2.60.40.420">
    <property type="entry name" value="Cupredoxins - blue copper proteins"/>
    <property type="match status" value="1"/>
</dbReference>
<dbReference type="STRING" id="1274631.LMTR13_12665"/>
<feature type="transmembrane region" description="Helical" evidence="17">
    <location>
        <begin position="56"/>
        <end position="78"/>
    </location>
</feature>
<evidence type="ECO:0000313" key="21">
    <source>
        <dbReference type="Proteomes" id="UP000092839"/>
    </source>
</evidence>
<keyword evidence="12 17" id="KW-0472">Membrane</keyword>
<evidence type="ECO:0000256" key="1">
    <source>
        <dbReference type="ARBA" id="ARBA00004141"/>
    </source>
</evidence>
<keyword evidence="21" id="KW-1185">Reference proteome</keyword>
<dbReference type="GO" id="GO:0005507">
    <property type="term" value="F:copper ion binding"/>
    <property type="evidence" value="ECO:0007669"/>
    <property type="project" value="InterPro"/>
</dbReference>
<keyword evidence="9 17" id="KW-1133">Transmembrane helix</keyword>
<comment type="function">
    <text evidence="13">Subunits I and II form the functional core of the enzyme complex. Electrons originating in cytochrome c are transferred via heme a and Cu(A) to the binuclear center formed by heme a3 and Cu(B).</text>
</comment>
<dbReference type="GO" id="GO:0042773">
    <property type="term" value="P:ATP synthesis coupled electron transport"/>
    <property type="evidence" value="ECO:0007669"/>
    <property type="project" value="TreeGrafter"/>
</dbReference>
<feature type="domain" description="Cytochrome oxidase subunit II copper A binding" evidence="18">
    <location>
        <begin position="89"/>
        <end position="205"/>
    </location>
</feature>
<protein>
    <recommendedName>
        <fullName evidence="14">Cytochrome aa3 subunit 2</fullName>
    </recommendedName>
</protein>
<evidence type="ECO:0000256" key="7">
    <source>
        <dbReference type="ARBA" id="ARBA00022723"/>
    </source>
</evidence>
<dbReference type="InterPro" id="IPR014222">
    <property type="entry name" value="Cyt_c_oxidase_su2"/>
</dbReference>
<dbReference type="InterPro" id="IPR002429">
    <property type="entry name" value="CcO_II-like_C"/>
</dbReference>
<dbReference type="GO" id="GO:0016020">
    <property type="term" value="C:membrane"/>
    <property type="evidence" value="ECO:0007669"/>
    <property type="project" value="UniProtKB-SubCell"/>
</dbReference>
<dbReference type="GO" id="GO:0004129">
    <property type="term" value="F:cytochrome-c oxidase activity"/>
    <property type="evidence" value="ECO:0007669"/>
    <property type="project" value="UniProtKB-EC"/>
</dbReference>
<evidence type="ECO:0000256" key="5">
    <source>
        <dbReference type="ARBA" id="ARBA00022660"/>
    </source>
</evidence>
<evidence type="ECO:0000256" key="11">
    <source>
        <dbReference type="ARBA" id="ARBA00023008"/>
    </source>
</evidence>
<comment type="subcellular location">
    <subcellularLocation>
        <location evidence="1">Membrane</location>
        <topology evidence="1">Multi-pass membrane protein</topology>
    </subcellularLocation>
</comment>
<evidence type="ECO:0000256" key="12">
    <source>
        <dbReference type="ARBA" id="ARBA00023136"/>
    </source>
</evidence>
<keyword evidence="7 16" id="KW-0479">Metal-binding</keyword>
<keyword evidence="3" id="KW-0813">Transport</keyword>
<dbReference type="InterPro" id="IPR036909">
    <property type="entry name" value="Cyt_c-like_dom_sf"/>
</dbReference>
<dbReference type="EMBL" id="CP016428">
    <property type="protein sequence ID" value="ANW00897.1"/>
    <property type="molecule type" value="Genomic_DNA"/>
</dbReference>
<dbReference type="PROSITE" id="PS50857">
    <property type="entry name" value="COX2_CUA"/>
    <property type="match status" value="1"/>
</dbReference>
<comment type="similarity">
    <text evidence="2">Belongs to the cytochrome c oxidase subunit 2 family.</text>
</comment>
<sequence length="308" mass="33573">MWMQSALITAGPSAGATGTLSWIMFAGAAAILLLVVAFTAHAVFGGARRGWMAGRHFVIVFGIAMPIVVLTILLVYGLTLTSRSTARENPAMRIEVVGERWWWRVYYVGPRGDRQFVTANEIRIPTGVPVEFVLKTNDVIHSFWVPSLAGKLDMIPGRVNRYQFSAGRPGVYRGQCAEYCGAQHALMAFYVVAMERDRFPTWLEDQQKPASEPVTELGVKGRELFIATGCGACHTVRGTTASGQIGPDLTHFGSRRSIAAGSFPNNAGTIAGWIASAQHLKPDNLMPSFANLQGEELRAVATYLENLK</sequence>
<dbReference type="GO" id="GO:0020037">
    <property type="term" value="F:heme binding"/>
    <property type="evidence" value="ECO:0007669"/>
    <property type="project" value="InterPro"/>
</dbReference>
<dbReference type="SUPFAM" id="SSF46626">
    <property type="entry name" value="Cytochrome c"/>
    <property type="match status" value="1"/>
</dbReference>
<keyword evidence="6 17" id="KW-0812">Transmembrane</keyword>
<dbReference type="InterPro" id="IPR034236">
    <property type="entry name" value="CuRO_CcO_Caa3_II"/>
</dbReference>
<evidence type="ECO:0000256" key="13">
    <source>
        <dbReference type="ARBA" id="ARBA00024688"/>
    </source>
</evidence>